<evidence type="ECO:0000256" key="5">
    <source>
        <dbReference type="ARBA" id="ARBA00022741"/>
    </source>
</evidence>
<dbReference type="SMART" id="SM00388">
    <property type="entry name" value="HisKA"/>
    <property type="match status" value="1"/>
</dbReference>
<dbReference type="EMBL" id="CP132938">
    <property type="protein sequence ID" value="XCB22036.1"/>
    <property type="molecule type" value="Genomic_DNA"/>
</dbReference>
<dbReference type="PROSITE" id="PS50109">
    <property type="entry name" value="HIS_KIN"/>
    <property type="match status" value="1"/>
</dbReference>
<evidence type="ECO:0000256" key="1">
    <source>
        <dbReference type="ARBA" id="ARBA00000085"/>
    </source>
</evidence>
<dbReference type="KEGG" id="tgi:RBB81_21035"/>
<protein>
    <recommendedName>
        <fullName evidence="2">histidine kinase</fullName>
        <ecNumber evidence="2">2.7.13.3</ecNumber>
    </recommendedName>
</protein>
<evidence type="ECO:0000256" key="8">
    <source>
        <dbReference type="ARBA" id="ARBA00023012"/>
    </source>
</evidence>
<keyword evidence="8" id="KW-0902">Two-component regulatory system</keyword>
<evidence type="ECO:0000256" key="2">
    <source>
        <dbReference type="ARBA" id="ARBA00012438"/>
    </source>
</evidence>
<dbReference type="GO" id="GO:0005524">
    <property type="term" value="F:ATP binding"/>
    <property type="evidence" value="ECO:0007669"/>
    <property type="project" value="UniProtKB-KW"/>
</dbReference>
<dbReference type="InterPro" id="IPR036890">
    <property type="entry name" value="HATPase_C_sf"/>
</dbReference>
<dbReference type="RefSeq" id="WP_353072032.1">
    <property type="nucleotide sequence ID" value="NZ_CP132938.1"/>
</dbReference>
<gene>
    <name evidence="10" type="ORF">RBB81_21035</name>
</gene>
<reference evidence="10" key="2">
    <citation type="journal article" date="2024" name="Environ. Microbiol.">
        <title>Genome analysis and description of Tunturibacter gen. nov. expands the diversity of Terriglobia in tundra soils.</title>
        <authorList>
            <person name="Messyasz A."/>
            <person name="Mannisto M.K."/>
            <person name="Kerkhof L.J."/>
            <person name="Haggblom M.M."/>
        </authorList>
    </citation>
    <scope>NUCLEOTIDE SEQUENCE</scope>
    <source>
        <strain evidence="10">M8UP39</strain>
    </source>
</reference>
<dbReference type="PANTHER" id="PTHR43065:SF10">
    <property type="entry name" value="PEROXIDE STRESS-ACTIVATED HISTIDINE KINASE MAK3"/>
    <property type="match status" value="1"/>
</dbReference>
<dbReference type="Pfam" id="PF00512">
    <property type="entry name" value="HisKA"/>
    <property type="match status" value="1"/>
</dbReference>
<keyword evidence="6 10" id="KW-0418">Kinase</keyword>
<dbReference type="CDD" id="cd00075">
    <property type="entry name" value="HATPase"/>
    <property type="match status" value="1"/>
</dbReference>
<dbReference type="InterPro" id="IPR003594">
    <property type="entry name" value="HATPase_dom"/>
</dbReference>
<feature type="domain" description="Histidine kinase" evidence="9">
    <location>
        <begin position="74"/>
        <end position="285"/>
    </location>
</feature>
<organism evidence="10">
    <name type="scientific">Tunturiibacter gelidiferens</name>
    <dbReference type="NCBI Taxonomy" id="3069689"/>
    <lineage>
        <taxon>Bacteria</taxon>
        <taxon>Pseudomonadati</taxon>
        <taxon>Acidobacteriota</taxon>
        <taxon>Terriglobia</taxon>
        <taxon>Terriglobales</taxon>
        <taxon>Acidobacteriaceae</taxon>
        <taxon>Tunturiibacter</taxon>
    </lineage>
</organism>
<dbReference type="InterPro" id="IPR036097">
    <property type="entry name" value="HisK_dim/P_sf"/>
</dbReference>
<dbReference type="PRINTS" id="PR00344">
    <property type="entry name" value="BCTRLSENSOR"/>
</dbReference>
<evidence type="ECO:0000259" key="9">
    <source>
        <dbReference type="PROSITE" id="PS50109"/>
    </source>
</evidence>
<dbReference type="AlphaFoldDB" id="A0AAU7Z0M9"/>
<dbReference type="Pfam" id="PF02518">
    <property type="entry name" value="HATPase_c"/>
    <property type="match status" value="1"/>
</dbReference>
<dbReference type="InterPro" id="IPR004358">
    <property type="entry name" value="Sig_transdc_His_kin-like_C"/>
</dbReference>
<evidence type="ECO:0000256" key="3">
    <source>
        <dbReference type="ARBA" id="ARBA00022553"/>
    </source>
</evidence>
<name>A0AAU7Z0M9_9BACT</name>
<proteinExistence type="predicted"/>
<evidence type="ECO:0000256" key="6">
    <source>
        <dbReference type="ARBA" id="ARBA00022777"/>
    </source>
</evidence>
<keyword evidence="7" id="KW-0067">ATP-binding</keyword>
<keyword evidence="3" id="KW-0597">Phosphoprotein</keyword>
<dbReference type="Gene3D" id="3.30.565.10">
    <property type="entry name" value="Histidine kinase-like ATPase, C-terminal domain"/>
    <property type="match status" value="1"/>
</dbReference>
<dbReference type="SMART" id="SM00387">
    <property type="entry name" value="HATPase_c"/>
    <property type="match status" value="1"/>
</dbReference>
<dbReference type="SUPFAM" id="SSF55874">
    <property type="entry name" value="ATPase domain of HSP90 chaperone/DNA topoisomerase II/histidine kinase"/>
    <property type="match status" value="1"/>
</dbReference>
<dbReference type="InterPro" id="IPR003661">
    <property type="entry name" value="HisK_dim/P_dom"/>
</dbReference>
<dbReference type="GO" id="GO:0000155">
    <property type="term" value="F:phosphorelay sensor kinase activity"/>
    <property type="evidence" value="ECO:0007669"/>
    <property type="project" value="InterPro"/>
</dbReference>
<dbReference type="EC" id="2.7.13.3" evidence="2"/>
<dbReference type="PANTHER" id="PTHR43065">
    <property type="entry name" value="SENSOR HISTIDINE KINASE"/>
    <property type="match status" value="1"/>
</dbReference>
<reference evidence="10" key="1">
    <citation type="submission" date="2023-08" db="EMBL/GenBank/DDBJ databases">
        <authorList>
            <person name="Messyasz A."/>
            <person name="Mannisto M.K."/>
            <person name="Kerkhof L.J."/>
            <person name="Haggblom M."/>
        </authorList>
    </citation>
    <scope>NUCLEOTIDE SEQUENCE</scope>
    <source>
        <strain evidence="10">M8UP39</strain>
    </source>
</reference>
<evidence type="ECO:0000256" key="4">
    <source>
        <dbReference type="ARBA" id="ARBA00022679"/>
    </source>
</evidence>
<dbReference type="SUPFAM" id="SSF47384">
    <property type="entry name" value="Homodimeric domain of signal transducing histidine kinase"/>
    <property type="match status" value="1"/>
</dbReference>
<accession>A0AAU7Z0M9</accession>
<comment type="catalytic activity">
    <reaction evidence="1">
        <text>ATP + protein L-histidine = ADP + protein N-phospho-L-histidine.</text>
        <dbReference type="EC" id="2.7.13.3"/>
    </reaction>
</comment>
<evidence type="ECO:0000313" key="10">
    <source>
        <dbReference type="EMBL" id="XCB22036.1"/>
    </source>
</evidence>
<dbReference type="InterPro" id="IPR005467">
    <property type="entry name" value="His_kinase_dom"/>
</dbReference>
<sequence length="295" mass="32032">MNATYRSNSAGTCCLSEMPILRARKVNAEPPKPPIPVPLVSEVPLVGGISTAPQICNGCKESKILAVAGRIAQSVSHDLRNHLTAIYSNVEFMSESRTTDVEREELREEVRAVIQDMTGMLDSLLLLAKTGQPPYPRLGSLNEVVEHAACMVRAHPDARDVDVVIQNVAPVACWMDSTKLGSAVYNLLLNACQAARLGLAPRRVEVTLAEDHRLVHIRVVDSGRGVPASIRKTLFQPFVSTDKINGIGLGLSIVDRTAREHGGYADLEESGQGRTVFGLHISKYALENLTPRSQP</sequence>
<dbReference type="CDD" id="cd00082">
    <property type="entry name" value="HisKA"/>
    <property type="match status" value="1"/>
</dbReference>
<dbReference type="Gene3D" id="1.10.287.130">
    <property type="match status" value="1"/>
</dbReference>
<keyword evidence="5" id="KW-0547">Nucleotide-binding</keyword>
<keyword evidence="4" id="KW-0808">Transferase</keyword>
<evidence type="ECO:0000256" key="7">
    <source>
        <dbReference type="ARBA" id="ARBA00022840"/>
    </source>
</evidence>